<feature type="domain" description="Tyr recombinase" evidence="2">
    <location>
        <begin position="124"/>
        <end position="308"/>
    </location>
</feature>
<dbReference type="Proteomes" id="UP000318437">
    <property type="component" value="Unassembled WGS sequence"/>
</dbReference>
<proteinExistence type="predicted"/>
<dbReference type="EMBL" id="SJPS01000010">
    <property type="protein sequence ID" value="TWU21421.1"/>
    <property type="molecule type" value="Genomic_DNA"/>
</dbReference>
<sequence>MKREYPRYNATTEDLTQVLTSRDRAILHDFLQFCRMTASEDRVTSKYQRFLLHFRDVVEKPFDSVTKQDAIAFWGLVKNAPYSEHTIIAIRKVVRRFLKWHFHDPEMIEPLKIPGNYLVNKNRVNKAALLSQQELQQMVHRAEKIRDKCLLILLYETAARPQEIRDLKWGDVNFELQEVHLYSRKTKEDRDLPISEALKHLQRWKAEWVFPDPDHKDFIFPSTIGSRSNRRKPISVAYINLIIKRLARKVGIQRDVYPYLLRHTRLTEIRRRGVQGIEFNKFAGHAPGSKHENVYVHLDNEDMRKTILEKVYKVQELSAPERDKYEQRITELESQIAQCHMQIRNVISFLQESRNVMIDAQGQLESQI</sequence>
<keyword evidence="4" id="KW-1185">Reference proteome</keyword>
<dbReference type="InterPro" id="IPR050090">
    <property type="entry name" value="Tyrosine_recombinase_XerCD"/>
</dbReference>
<dbReference type="SUPFAM" id="SSF56349">
    <property type="entry name" value="DNA breaking-rejoining enzymes"/>
    <property type="match status" value="1"/>
</dbReference>
<organism evidence="3 4">
    <name type="scientific">Bythopirellula polymerisocia</name>
    <dbReference type="NCBI Taxonomy" id="2528003"/>
    <lineage>
        <taxon>Bacteria</taxon>
        <taxon>Pseudomonadati</taxon>
        <taxon>Planctomycetota</taxon>
        <taxon>Planctomycetia</taxon>
        <taxon>Pirellulales</taxon>
        <taxon>Lacipirellulaceae</taxon>
        <taxon>Bythopirellula</taxon>
    </lineage>
</organism>
<keyword evidence="1" id="KW-0233">DNA recombination</keyword>
<evidence type="ECO:0000259" key="2">
    <source>
        <dbReference type="PROSITE" id="PS51898"/>
    </source>
</evidence>
<reference evidence="3 4" key="1">
    <citation type="submission" date="2019-02" db="EMBL/GenBank/DDBJ databases">
        <title>Deep-cultivation of Planctomycetes and their phenomic and genomic characterization uncovers novel biology.</title>
        <authorList>
            <person name="Wiegand S."/>
            <person name="Jogler M."/>
            <person name="Boedeker C."/>
            <person name="Pinto D."/>
            <person name="Vollmers J."/>
            <person name="Rivas-Marin E."/>
            <person name="Kohn T."/>
            <person name="Peeters S.H."/>
            <person name="Heuer A."/>
            <person name="Rast P."/>
            <person name="Oberbeckmann S."/>
            <person name="Bunk B."/>
            <person name="Jeske O."/>
            <person name="Meyerdierks A."/>
            <person name="Storesund J.E."/>
            <person name="Kallscheuer N."/>
            <person name="Luecker S."/>
            <person name="Lage O.M."/>
            <person name="Pohl T."/>
            <person name="Merkel B.J."/>
            <person name="Hornburger P."/>
            <person name="Mueller R.-W."/>
            <person name="Bruemmer F."/>
            <person name="Labrenz M."/>
            <person name="Spormann A.M."/>
            <person name="Op Den Camp H."/>
            <person name="Overmann J."/>
            <person name="Amann R."/>
            <person name="Jetten M.S.M."/>
            <person name="Mascher T."/>
            <person name="Medema M.H."/>
            <person name="Devos D.P."/>
            <person name="Kaster A.-K."/>
            <person name="Ovreas L."/>
            <person name="Rohde M."/>
            <person name="Galperin M.Y."/>
            <person name="Jogler C."/>
        </authorList>
    </citation>
    <scope>NUCLEOTIDE SEQUENCE [LARGE SCALE GENOMIC DNA]</scope>
    <source>
        <strain evidence="3 4">Pla144</strain>
    </source>
</reference>
<dbReference type="PANTHER" id="PTHR30349:SF64">
    <property type="entry name" value="PROPHAGE INTEGRASE INTD-RELATED"/>
    <property type="match status" value="1"/>
</dbReference>
<dbReference type="Pfam" id="PF00589">
    <property type="entry name" value="Phage_integrase"/>
    <property type="match status" value="1"/>
</dbReference>
<protein>
    <submittedName>
        <fullName evidence="3">Tyrosine recombinase XerC</fullName>
    </submittedName>
</protein>
<evidence type="ECO:0000313" key="4">
    <source>
        <dbReference type="Proteomes" id="UP000318437"/>
    </source>
</evidence>
<dbReference type="GO" id="GO:0003677">
    <property type="term" value="F:DNA binding"/>
    <property type="evidence" value="ECO:0007669"/>
    <property type="project" value="InterPro"/>
</dbReference>
<dbReference type="InterPro" id="IPR002104">
    <property type="entry name" value="Integrase_catalytic"/>
</dbReference>
<dbReference type="InterPro" id="IPR013762">
    <property type="entry name" value="Integrase-like_cat_sf"/>
</dbReference>
<dbReference type="GO" id="GO:0015074">
    <property type="term" value="P:DNA integration"/>
    <property type="evidence" value="ECO:0007669"/>
    <property type="project" value="InterPro"/>
</dbReference>
<accession>A0A5C6CDC3</accession>
<dbReference type="RefSeq" id="WP_146452875.1">
    <property type="nucleotide sequence ID" value="NZ_SJPS01000010.1"/>
</dbReference>
<dbReference type="GO" id="GO:0006310">
    <property type="term" value="P:DNA recombination"/>
    <property type="evidence" value="ECO:0007669"/>
    <property type="project" value="UniProtKB-KW"/>
</dbReference>
<dbReference type="PROSITE" id="PS51898">
    <property type="entry name" value="TYR_RECOMBINASE"/>
    <property type="match status" value="1"/>
</dbReference>
<comment type="caution">
    <text evidence="3">The sequence shown here is derived from an EMBL/GenBank/DDBJ whole genome shotgun (WGS) entry which is preliminary data.</text>
</comment>
<name>A0A5C6CDC3_9BACT</name>
<dbReference type="AlphaFoldDB" id="A0A5C6CDC3"/>
<evidence type="ECO:0000256" key="1">
    <source>
        <dbReference type="ARBA" id="ARBA00023172"/>
    </source>
</evidence>
<dbReference type="InterPro" id="IPR011010">
    <property type="entry name" value="DNA_brk_join_enz"/>
</dbReference>
<dbReference type="OrthoDB" id="5391994at2"/>
<dbReference type="Gene3D" id="1.10.443.10">
    <property type="entry name" value="Intergrase catalytic core"/>
    <property type="match status" value="1"/>
</dbReference>
<dbReference type="PANTHER" id="PTHR30349">
    <property type="entry name" value="PHAGE INTEGRASE-RELATED"/>
    <property type="match status" value="1"/>
</dbReference>
<gene>
    <name evidence="3" type="primary">xerC_2</name>
    <name evidence="3" type="ORF">Pla144_46430</name>
</gene>
<evidence type="ECO:0000313" key="3">
    <source>
        <dbReference type="EMBL" id="TWU21421.1"/>
    </source>
</evidence>